<keyword evidence="2" id="KW-0727">SH2 domain</keyword>
<dbReference type="PROSITE" id="PS50001">
    <property type="entry name" value="SH2"/>
    <property type="match status" value="1"/>
</dbReference>
<proteinExistence type="predicted"/>
<dbReference type="EMBL" id="OA567528">
    <property type="protein sequence ID" value="CAD7200477.1"/>
    <property type="molecule type" value="Genomic_DNA"/>
</dbReference>
<name>A0A7R8VN06_TIMDO</name>
<evidence type="ECO:0000256" key="2">
    <source>
        <dbReference type="PROSITE-ProRule" id="PRU00191"/>
    </source>
</evidence>
<organism evidence="4">
    <name type="scientific">Timema douglasi</name>
    <name type="common">Walking stick</name>
    <dbReference type="NCBI Taxonomy" id="61478"/>
    <lineage>
        <taxon>Eukaryota</taxon>
        <taxon>Metazoa</taxon>
        <taxon>Ecdysozoa</taxon>
        <taxon>Arthropoda</taxon>
        <taxon>Hexapoda</taxon>
        <taxon>Insecta</taxon>
        <taxon>Pterygota</taxon>
        <taxon>Neoptera</taxon>
        <taxon>Polyneoptera</taxon>
        <taxon>Phasmatodea</taxon>
        <taxon>Timematodea</taxon>
        <taxon>Timematoidea</taxon>
        <taxon>Timematidae</taxon>
        <taxon>Timema</taxon>
    </lineage>
</organism>
<dbReference type="AlphaFoldDB" id="A0A7R8VN06"/>
<dbReference type="PANTHER" id="PTHR45818:SF3">
    <property type="entry name" value="PROTEIN VAV"/>
    <property type="match status" value="1"/>
</dbReference>
<dbReference type="InterPro" id="IPR036860">
    <property type="entry name" value="SH2_dom_sf"/>
</dbReference>
<dbReference type="GO" id="GO:0009653">
    <property type="term" value="P:anatomical structure morphogenesis"/>
    <property type="evidence" value="ECO:0007669"/>
    <property type="project" value="UniProtKB-ARBA"/>
</dbReference>
<dbReference type="Gene3D" id="2.30.30.40">
    <property type="entry name" value="SH3 Domains"/>
    <property type="match status" value="1"/>
</dbReference>
<dbReference type="InterPro" id="IPR000980">
    <property type="entry name" value="SH2"/>
</dbReference>
<dbReference type="Pfam" id="PF00018">
    <property type="entry name" value="SH3_1"/>
    <property type="match status" value="1"/>
</dbReference>
<gene>
    <name evidence="4" type="ORF">TDIB3V08_LOCUS6693</name>
</gene>
<sequence length="232" mass="26450">MGRDRASALLERHMDGTYLLRVRPQGATHPNETIYALSLKTDDRVKHMKVYERTMEGVPHYYLSESRFFRSITDLIGCYEHSSLGENFVGLDVTLKWPFRRIIAIAEFDFNPSESNQLPLRKGCQVIVLSKEGDYKGWWKGKVQDRRNMADNRKKGVVTLEEKLHAIKQTDSGESAFELGVVKTTVDGVVSVTLVRAWNILLDHRASENWEQLEGHCGMESSTDDTETVSLT</sequence>
<dbReference type="SMART" id="SM00252">
    <property type="entry name" value="SH2"/>
    <property type="match status" value="1"/>
</dbReference>
<reference evidence="4" key="1">
    <citation type="submission" date="2020-11" db="EMBL/GenBank/DDBJ databases">
        <authorList>
            <person name="Tran Van P."/>
        </authorList>
    </citation>
    <scope>NUCLEOTIDE SEQUENCE</scope>
</reference>
<dbReference type="GO" id="GO:0016477">
    <property type="term" value="P:cell migration"/>
    <property type="evidence" value="ECO:0007669"/>
    <property type="project" value="TreeGrafter"/>
</dbReference>
<dbReference type="InterPro" id="IPR036028">
    <property type="entry name" value="SH3-like_dom_sf"/>
</dbReference>
<evidence type="ECO:0000256" key="1">
    <source>
        <dbReference type="ARBA" id="ARBA00022443"/>
    </source>
</evidence>
<feature type="domain" description="SH2" evidence="3">
    <location>
        <begin position="1"/>
        <end position="99"/>
    </location>
</feature>
<dbReference type="CDD" id="cd00174">
    <property type="entry name" value="SH3"/>
    <property type="match status" value="1"/>
</dbReference>
<dbReference type="GO" id="GO:0005737">
    <property type="term" value="C:cytoplasm"/>
    <property type="evidence" value="ECO:0007669"/>
    <property type="project" value="TreeGrafter"/>
</dbReference>
<keyword evidence="1" id="KW-0728">SH3 domain</keyword>
<dbReference type="SUPFAM" id="SSF50044">
    <property type="entry name" value="SH3-domain"/>
    <property type="match status" value="1"/>
</dbReference>
<dbReference type="InterPro" id="IPR001452">
    <property type="entry name" value="SH3_domain"/>
</dbReference>
<dbReference type="SUPFAM" id="SSF55550">
    <property type="entry name" value="SH2 domain"/>
    <property type="match status" value="1"/>
</dbReference>
<dbReference type="PANTHER" id="PTHR45818">
    <property type="entry name" value="PROTEIN VAV"/>
    <property type="match status" value="1"/>
</dbReference>
<dbReference type="GO" id="GO:0048468">
    <property type="term" value="P:cell development"/>
    <property type="evidence" value="ECO:0007669"/>
    <property type="project" value="UniProtKB-ARBA"/>
</dbReference>
<evidence type="ECO:0000313" key="4">
    <source>
        <dbReference type="EMBL" id="CAD7200477.1"/>
    </source>
</evidence>
<dbReference type="Gene3D" id="3.30.505.10">
    <property type="entry name" value="SH2 domain"/>
    <property type="match status" value="1"/>
</dbReference>
<protein>
    <recommendedName>
        <fullName evidence="3">SH2 domain-containing protein</fullName>
    </recommendedName>
</protein>
<dbReference type="GO" id="GO:0005085">
    <property type="term" value="F:guanyl-nucleotide exchange factor activity"/>
    <property type="evidence" value="ECO:0007669"/>
    <property type="project" value="TreeGrafter"/>
</dbReference>
<evidence type="ECO:0000259" key="3">
    <source>
        <dbReference type="PROSITE" id="PS50001"/>
    </source>
</evidence>
<accession>A0A7R8VN06</accession>
<dbReference type="Pfam" id="PF00017">
    <property type="entry name" value="SH2"/>
    <property type="match status" value="1"/>
</dbReference>